<name>A0A0F5VBP4_9GAMM</name>
<dbReference type="InterPro" id="IPR043132">
    <property type="entry name" value="BCAT-like_C"/>
</dbReference>
<dbReference type="EMBL" id="JWYV01000015">
    <property type="protein sequence ID" value="KKC98919.1"/>
    <property type="molecule type" value="Genomic_DNA"/>
</dbReference>
<dbReference type="Proteomes" id="UP000033633">
    <property type="component" value="Unassembled WGS sequence"/>
</dbReference>
<gene>
    <name evidence="2" type="ORF">KY46_16300</name>
</gene>
<organism evidence="2 3">
    <name type="scientific">Photobacterium halotolerans</name>
    <dbReference type="NCBI Taxonomy" id="265726"/>
    <lineage>
        <taxon>Bacteria</taxon>
        <taxon>Pseudomonadati</taxon>
        <taxon>Pseudomonadota</taxon>
        <taxon>Gammaproteobacteria</taxon>
        <taxon>Vibrionales</taxon>
        <taxon>Vibrionaceae</taxon>
        <taxon>Photobacterium</taxon>
    </lineage>
</organism>
<comment type="similarity">
    <text evidence="1">Belongs to the class-IV pyridoxal-phosphate-dependent aminotransferase family.</text>
</comment>
<keyword evidence="3" id="KW-1185">Reference proteome</keyword>
<sequence length="272" mass="30461">MSSKNHISAIMNGQPATHQQLSALAFAGHAHFTAIQVRNRKIKGFDLHIARLQQASEHLFGKSVPEQVIRRQVCQILATQAPDLSLLVFVYSDTGEFSPEEDSSELNLLIRTAPPSYGPAGPLKLKTFEHERMLPELKHVGEISKTYLMRQAVIQGFDDAIFINRNSWLTEASIWNLAFWDGTTIIWPMGAKLAGTTMQMIQRQLDKMKIPHLEQIITESDLNRYQAAVVMNSWSPGIPVSQINQIPFSESPEFIALLNEAFANEPSLLPTS</sequence>
<protein>
    <recommendedName>
        <fullName evidence="4">Branched-chain amino acid aminotransferase</fullName>
    </recommendedName>
</protein>
<dbReference type="InterPro" id="IPR036038">
    <property type="entry name" value="Aminotransferase-like"/>
</dbReference>
<dbReference type="SUPFAM" id="SSF56752">
    <property type="entry name" value="D-aminoacid aminotransferase-like PLP-dependent enzymes"/>
    <property type="match status" value="1"/>
</dbReference>
<dbReference type="Pfam" id="PF01063">
    <property type="entry name" value="Aminotran_4"/>
    <property type="match status" value="1"/>
</dbReference>
<dbReference type="AlphaFoldDB" id="A0A0F5VBP4"/>
<dbReference type="GO" id="GO:0046394">
    <property type="term" value="P:carboxylic acid biosynthetic process"/>
    <property type="evidence" value="ECO:0007669"/>
    <property type="project" value="UniProtKB-ARBA"/>
</dbReference>
<reference evidence="2 3" key="1">
    <citation type="submission" date="2014-12" db="EMBL/GenBank/DDBJ databases">
        <title>Mercury Reductase activity and rhizosphere competence traits in the genome of root associated Photobacterium halotolerans MELD1.</title>
        <authorList>
            <person name="Mathew D.C."/>
            <person name="Huang C.-C."/>
        </authorList>
    </citation>
    <scope>NUCLEOTIDE SEQUENCE [LARGE SCALE GENOMIC DNA]</scope>
    <source>
        <strain evidence="2 3">MELD1</strain>
    </source>
</reference>
<dbReference type="NCBIfam" id="NF006734">
    <property type="entry name" value="PRK09266.1"/>
    <property type="match status" value="1"/>
</dbReference>
<evidence type="ECO:0000256" key="1">
    <source>
        <dbReference type="ARBA" id="ARBA00009320"/>
    </source>
</evidence>
<dbReference type="GO" id="GO:0003824">
    <property type="term" value="F:catalytic activity"/>
    <property type="evidence" value="ECO:0007669"/>
    <property type="project" value="InterPro"/>
</dbReference>
<dbReference type="Gene3D" id="3.30.470.10">
    <property type="match status" value="1"/>
</dbReference>
<dbReference type="Gene3D" id="3.20.10.10">
    <property type="entry name" value="D-amino Acid Aminotransferase, subunit A, domain 2"/>
    <property type="match status" value="1"/>
</dbReference>
<accession>A0A0F5VBP4</accession>
<comment type="caution">
    <text evidence="2">The sequence shown here is derived from an EMBL/GenBank/DDBJ whole genome shotgun (WGS) entry which is preliminary data.</text>
</comment>
<evidence type="ECO:0000313" key="2">
    <source>
        <dbReference type="EMBL" id="KKC98919.1"/>
    </source>
</evidence>
<dbReference type="InterPro" id="IPR001544">
    <property type="entry name" value="Aminotrans_IV"/>
</dbReference>
<evidence type="ECO:0000313" key="3">
    <source>
        <dbReference type="Proteomes" id="UP000033633"/>
    </source>
</evidence>
<dbReference type="InterPro" id="IPR043131">
    <property type="entry name" value="BCAT-like_N"/>
</dbReference>
<dbReference type="STRING" id="265726.KY46_16300"/>
<evidence type="ECO:0008006" key="4">
    <source>
        <dbReference type="Google" id="ProtNLM"/>
    </source>
</evidence>
<dbReference type="InterPro" id="IPR050571">
    <property type="entry name" value="Class-IV_PLP-Dep_Aminotrnsfr"/>
</dbReference>
<proteinExistence type="inferred from homology"/>
<dbReference type="PANTHER" id="PTHR42743">
    <property type="entry name" value="AMINO-ACID AMINOTRANSFERASE"/>
    <property type="match status" value="1"/>
</dbReference>
<dbReference type="PANTHER" id="PTHR42743:SF13">
    <property type="entry name" value="P-LOOP CONTAINING NUCLEOSIDE TRIPHOSPHATE HYDROLASE PROTEIN"/>
    <property type="match status" value="1"/>
</dbReference>
<dbReference type="PATRIC" id="fig|265726.11.peg.1520"/>